<feature type="transmembrane region" description="Helical" evidence="17">
    <location>
        <begin position="591"/>
        <end position="612"/>
    </location>
</feature>
<evidence type="ECO:0000256" key="5">
    <source>
        <dbReference type="ARBA" id="ARBA00022847"/>
    </source>
</evidence>
<feature type="transmembrane region" description="Helical" evidence="17">
    <location>
        <begin position="624"/>
        <end position="646"/>
    </location>
</feature>
<feature type="binding site" evidence="14">
    <location>
        <position position="390"/>
    </location>
    <ligand>
        <name>Na(+)</name>
        <dbReference type="ChEBI" id="CHEBI:29101"/>
        <label>1</label>
    </ligand>
</feature>
<dbReference type="CDD" id="cd10324">
    <property type="entry name" value="SLC6sbd"/>
    <property type="match status" value="1"/>
</dbReference>
<dbReference type="PROSITE" id="PS00610">
    <property type="entry name" value="NA_NEUROTRAN_SYMP_1"/>
    <property type="match status" value="1"/>
</dbReference>
<feature type="transmembrane region" description="Helical" evidence="17">
    <location>
        <begin position="337"/>
        <end position="367"/>
    </location>
</feature>
<dbReference type="Proteomes" id="UP000655588">
    <property type="component" value="Unassembled WGS sequence"/>
</dbReference>
<proteinExistence type="inferred from homology"/>
<dbReference type="PROSITE" id="PS50267">
    <property type="entry name" value="NA_NEUROTRAN_SYMP_3"/>
    <property type="match status" value="1"/>
</dbReference>
<evidence type="ECO:0000256" key="6">
    <source>
        <dbReference type="ARBA" id="ARBA00022970"/>
    </source>
</evidence>
<evidence type="ECO:0000256" key="12">
    <source>
        <dbReference type="ARBA" id="ARBA00023201"/>
    </source>
</evidence>
<comment type="similarity">
    <text evidence="2 16">Belongs to the sodium:neurotransmitter symporter (SNF) (TC 2.A.22) family.</text>
</comment>
<dbReference type="GO" id="GO:0005886">
    <property type="term" value="C:plasma membrane"/>
    <property type="evidence" value="ECO:0007669"/>
    <property type="project" value="TreeGrafter"/>
</dbReference>
<feature type="disulfide bond" evidence="15">
    <location>
        <begin position="251"/>
        <end position="259"/>
    </location>
</feature>
<feature type="transmembrane region" description="Helical" evidence="17">
    <location>
        <begin position="212"/>
        <end position="239"/>
    </location>
</feature>
<organism evidence="18 19">
    <name type="scientific">Frieseomelitta varia</name>
    <dbReference type="NCBI Taxonomy" id="561572"/>
    <lineage>
        <taxon>Eukaryota</taxon>
        <taxon>Metazoa</taxon>
        <taxon>Ecdysozoa</taxon>
        <taxon>Arthropoda</taxon>
        <taxon>Hexapoda</taxon>
        <taxon>Insecta</taxon>
        <taxon>Pterygota</taxon>
        <taxon>Neoptera</taxon>
        <taxon>Endopterygota</taxon>
        <taxon>Hymenoptera</taxon>
        <taxon>Apocrita</taxon>
        <taxon>Aculeata</taxon>
        <taxon>Apoidea</taxon>
        <taxon>Anthophila</taxon>
        <taxon>Apidae</taxon>
        <taxon>Frieseomelitta</taxon>
    </lineage>
</organism>
<evidence type="ECO:0000256" key="7">
    <source>
        <dbReference type="ARBA" id="ARBA00022989"/>
    </source>
</evidence>
<keyword evidence="6" id="KW-0029">Amino-acid transport</keyword>
<evidence type="ECO:0000313" key="19">
    <source>
        <dbReference type="Proteomes" id="UP000655588"/>
    </source>
</evidence>
<feature type="transmembrane region" description="Helical" evidence="17">
    <location>
        <begin position="546"/>
        <end position="570"/>
    </location>
</feature>
<feature type="binding site" evidence="14">
    <location>
        <position position="489"/>
    </location>
    <ligand>
        <name>Na(+)</name>
        <dbReference type="ChEBI" id="CHEBI:29101"/>
        <label>1</label>
    </ligand>
</feature>
<accession>A0A833RR21</accession>
<dbReference type="SUPFAM" id="SSF161070">
    <property type="entry name" value="SNF-like"/>
    <property type="match status" value="1"/>
</dbReference>
<keyword evidence="9" id="KW-0406">Ion transport</keyword>
<dbReference type="InterPro" id="IPR037272">
    <property type="entry name" value="SNS_sf"/>
</dbReference>
<comment type="function">
    <text evidence="13">Unusual broad substrate spectrum amino acid:sodium cotransporter that promotes absorption of the D isomers of essential amino acids. Neutral amino acids are the preferred substrates, especially methionine and phenylalanine.</text>
</comment>
<evidence type="ECO:0000256" key="17">
    <source>
        <dbReference type="SAM" id="Phobius"/>
    </source>
</evidence>
<dbReference type="PROSITE" id="PS00754">
    <property type="entry name" value="NA_NEUROTRAN_SYMP_2"/>
    <property type="match status" value="1"/>
</dbReference>
<dbReference type="PRINTS" id="PR00176">
    <property type="entry name" value="NANEUSMPORT"/>
</dbReference>
<evidence type="ECO:0000256" key="16">
    <source>
        <dbReference type="RuleBase" id="RU003732"/>
    </source>
</evidence>
<reference evidence="18" key="1">
    <citation type="submission" date="2019-11" db="EMBL/GenBank/DDBJ databases">
        <title>The nuclear and mitochondrial genomes of Frieseomelitta varia - a highly eusocial stingless bee (Meliponini) with a permanently sterile worker caste.</title>
        <authorList>
            <person name="Freitas F.C.P."/>
            <person name="Lourenco A.P."/>
            <person name="Nunes F.M.F."/>
            <person name="Paschoal A.R."/>
            <person name="Abreu F.C.P."/>
            <person name="Barbin F.O."/>
            <person name="Bataglia L."/>
            <person name="Cardoso-Junior C.A.M."/>
            <person name="Cervoni M.S."/>
            <person name="Silva S.R."/>
            <person name="Dalarmi F."/>
            <person name="Del Lama M.A."/>
            <person name="Depintor T.S."/>
            <person name="Ferreira K.M."/>
            <person name="Goria P.S."/>
            <person name="Jaskot M.C."/>
            <person name="Lago D.C."/>
            <person name="Luna-Lucena D."/>
            <person name="Moda L.M."/>
            <person name="Nascimento L."/>
            <person name="Pedrino M."/>
            <person name="Rabico F.O."/>
            <person name="Sanches F.C."/>
            <person name="Santos D.E."/>
            <person name="Santos C.G."/>
            <person name="Vieira J."/>
            <person name="Lopes T.F."/>
            <person name="Barchuk A.R."/>
            <person name="Hartfelder K."/>
            <person name="Simoes Z.L.P."/>
            <person name="Bitondi M.M.G."/>
            <person name="Pinheiro D.G."/>
        </authorList>
    </citation>
    <scope>NUCLEOTIDE SEQUENCE</scope>
    <source>
        <strain evidence="18">USP_RPSP 00005682</strain>
        <tissue evidence="18">Whole individual</tissue>
    </source>
</reference>
<dbReference type="EMBL" id="WNWW01000380">
    <property type="protein sequence ID" value="KAF3425483.1"/>
    <property type="molecule type" value="Genomic_DNA"/>
</dbReference>
<evidence type="ECO:0000256" key="14">
    <source>
        <dbReference type="PIRSR" id="PIRSR600175-1"/>
    </source>
</evidence>
<dbReference type="PANTHER" id="PTHR11616">
    <property type="entry name" value="SODIUM/CHLORIDE DEPENDENT TRANSPORTER"/>
    <property type="match status" value="1"/>
</dbReference>
<evidence type="ECO:0000256" key="9">
    <source>
        <dbReference type="ARBA" id="ARBA00023065"/>
    </source>
</evidence>
<keyword evidence="10 17" id="KW-0472">Membrane</keyword>
<feature type="transmembrane region" description="Helical" evidence="17">
    <location>
        <begin position="477"/>
        <end position="505"/>
    </location>
</feature>
<sequence>MKLASEILGLSEEDQKIFISLEVSSRAQKPTAMDKIENGVYKTNGYTNEAFQMENVYLEQKGTDEKAEKGDPQDGNTPVAVSFCVYPSDRWVTLRTIYSNIVQPHERQTAISICISFLFKCQQFSTSFSQRPEWGGGLEFLMACIAASVGLGNVWRFPFTAYENGGGVFLIPYLIVLIFVGKPFYSLEGLLGQFTNKSCVKTWAMAPAMKGLGYGQAIAAFSIVTCYSALMGLTLYYLVVSFQAELPWSYCQPEWKDQCFDILSKDNNADKSRNNTTPLLSSAELYFRKIVLNEYDSIEDGIGTPSWQLSICLFVSWATIFGVLCRGVKSTGKAAYFLAIFPYVIMICLLVRAVTLEGAGNGILFFITPDWNRLWDPTVWYAAITQCFFSLSVCFGPILTYSSYNNFRHGVSRDVMIVTTLDTITSLIAGCTIFGILGNLAHEMGTTDITTVVRGGTGLAFVSYPEALSQFQVVPQLFAVLFFVMMFVLGVGSAVALCSAVFTILCDHFPNVTHWKIVLLLSIFGFVVSLVYVTPGGQWFVTLVDYYGGTFVAIIVGVLEIITIFWIYGLTNFINDVEFMLGQKPWFYWRFCWAVITPILMIVILVCTIATYEPPTYDGVPFPAYAYGIGWFLLSLGVLAIVGCIVQKLVQLRSSSLIETVKAAFRPCEEKWGPNDPKTRLEWKEFIAERNFQYRGGFVETFLKHTGSRSLINVDIITFCSSFYLSNVEHPAAT</sequence>
<dbReference type="AlphaFoldDB" id="A0A833RR21"/>
<protein>
    <recommendedName>
        <fullName evidence="16">Transporter</fullName>
    </recommendedName>
</protein>
<keyword evidence="7 17" id="KW-1133">Transmembrane helix</keyword>
<feature type="transmembrane region" description="Helical" evidence="17">
    <location>
        <begin position="379"/>
        <end position="403"/>
    </location>
</feature>
<evidence type="ECO:0000256" key="11">
    <source>
        <dbReference type="ARBA" id="ARBA00023180"/>
    </source>
</evidence>
<comment type="subcellular location">
    <subcellularLocation>
        <location evidence="1">Membrane</location>
        <topology evidence="1">Multi-pass membrane protein</topology>
    </subcellularLocation>
</comment>
<keyword evidence="8 14" id="KW-0915">Sodium</keyword>
<feature type="transmembrane region" description="Helical" evidence="17">
    <location>
        <begin position="415"/>
        <end position="437"/>
    </location>
</feature>
<keyword evidence="14" id="KW-0479">Metal-binding</keyword>
<keyword evidence="4 16" id="KW-0812">Transmembrane</keyword>
<evidence type="ECO:0000256" key="3">
    <source>
        <dbReference type="ARBA" id="ARBA00022448"/>
    </source>
</evidence>
<keyword evidence="3 16" id="KW-0813">Transport</keyword>
<evidence type="ECO:0000256" key="2">
    <source>
        <dbReference type="ARBA" id="ARBA00006459"/>
    </source>
</evidence>
<dbReference type="PANTHER" id="PTHR11616:SF321">
    <property type="entry name" value="SODIUM-DEPENDENT NUTRIENT AMINO ACID TRANSPORTER 1-RELATED"/>
    <property type="match status" value="1"/>
</dbReference>
<dbReference type="GO" id="GO:0015179">
    <property type="term" value="F:L-amino acid transmembrane transporter activity"/>
    <property type="evidence" value="ECO:0007669"/>
    <property type="project" value="TreeGrafter"/>
</dbReference>
<keyword evidence="19" id="KW-1185">Reference proteome</keyword>
<evidence type="ECO:0000313" key="18">
    <source>
        <dbReference type="EMBL" id="KAF3425483.1"/>
    </source>
</evidence>
<keyword evidence="15" id="KW-1015">Disulfide bond</keyword>
<dbReference type="GO" id="GO:0046872">
    <property type="term" value="F:metal ion binding"/>
    <property type="evidence" value="ECO:0007669"/>
    <property type="project" value="UniProtKB-KW"/>
</dbReference>
<evidence type="ECO:0000256" key="13">
    <source>
        <dbReference type="ARBA" id="ARBA00037785"/>
    </source>
</evidence>
<evidence type="ECO:0000256" key="4">
    <source>
        <dbReference type="ARBA" id="ARBA00022692"/>
    </source>
</evidence>
<comment type="caution">
    <text evidence="18">The sequence shown here is derived from an EMBL/GenBank/DDBJ whole genome shotgun (WGS) entry which is preliminary data.</text>
</comment>
<feature type="transmembrane region" description="Helical" evidence="17">
    <location>
        <begin position="517"/>
        <end position="534"/>
    </location>
</feature>
<feature type="binding site" evidence="14">
    <location>
        <position position="493"/>
    </location>
    <ligand>
        <name>Na(+)</name>
        <dbReference type="ChEBI" id="CHEBI:29101"/>
        <label>1</label>
    </ligand>
</feature>
<keyword evidence="5 16" id="KW-0769">Symport</keyword>
<evidence type="ECO:0000256" key="1">
    <source>
        <dbReference type="ARBA" id="ARBA00004141"/>
    </source>
</evidence>
<feature type="transmembrane region" description="Helical" evidence="17">
    <location>
        <begin position="307"/>
        <end position="325"/>
    </location>
</feature>
<feature type="transmembrane region" description="Helical" evidence="17">
    <location>
        <begin position="170"/>
        <end position="191"/>
    </location>
</feature>
<keyword evidence="12" id="KW-0739">Sodium transport</keyword>
<feature type="binding site" evidence="14">
    <location>
        <position position="149"/>
    </location>
    <ligand>
        <name>Na(+)</name>
        <dbReference type="ChEBI" id="CHEBI:29101"/>
        <label>1</label>
    </ligand>
</feature>
<evidence type="ECO:0000256" key="15">
    <source>
        <dbReference type="PIRSR" id="PIRSR600175-2"/>
    </source>
</evidence>
<feature type="binding site" evidence="14">
    <location>
        <position position="153"/>
    </location>
    <ligand>
        <name>Na(+)</name>
        <dbReference type="ChEBI" id="CHEBI:29101"/>
        <label>1</label>
    </ligand>
</feature>
<dbReference type="InterPro" id="IPR000175">
    <property type="entry name" value="Na/ntran_symport"/>
</dbReference>
<evidence type="ECO:0000256" key="10">
    <source>
        <dbReference type="ARBA" id="ARBA00023136"/>
    </source>
</evidence>
<dbReference type="Pfam" id="PF00209">
    <property type="entry name" value="SNF"/>
    <property type="match status" value="1"/>
</dbReference>
<dbReference type="GO" id="GO:0005283">
    <property type="term" value="F:amino acid:sodium symporter activity"/>
    <property type="evidence" value="ECO:0007669"/>
    <property type="project" value="TreeGrafter"/>
</dbReference>
<keyword evidence="11" id="KW-0325">Glycoprotein</keyword>
<gene>
    <name evidence="18" type="ORF">E2986_01160</name>
</gene>
<dbReference type="GO" id="GO:0089718">
    <property type="term" value="P:amino acid import across plasma membrane"/>
    <property type="evidence" value="ECO:0007669"/>
    <property type="project" value="TreeGrafter"/>
</dbReference>
<name>A0A833RR21_9HYME</name>
<evidence type="ECO:0000256" key="8">
    <source>
        <dbReference type="ARBA" id="ARBA00023053"/>
    </source>
</evidence>